<evidence type="ECO:0000313" key="1">
    <source>
        <dbReference type="EMBL" id="TKS65575.1"/>
    </source>
</evidence>
<dbReference type="Proteomes" id="UP000298787">
    <property type="component" value="Unassembled WGS sequence"/>
</dbReference>
<accession>A0A4U5TYQ2</accession>
<protein>
    <submittedName>
        <fullName evidence="1">Uncharacterized protein</fullName>
    </submittedName>
</protein>
<proteinExistence type="predicted"/>
<name>A0A4U5TYQ2_COLLU</name>
<evidence type="ECO:0000313" key="2">
    <source>
        <dbReference type="Proteomes" id="UP000298787"/>
    </source>
</evidence>
<gene>
    <name evidence="1" type="ORF">D9C73_028571</name>
</gene>
<reference evidence="1 2" key="1">
    <citation type="submission" date="2019-01" db="EMBL/GenBank/DDBJ databases">
        <title>Genome Assembly of Collichthys lucidus.</title>
        <authorList>
            <person name="Cai M."/>
            <person name="Xiao S."/>
        </authorList>
    </citation>
    <scope>NUCLEOTIDE SEQUENCE [LARGE SCALE GENOMIC DNA]</scope>
    <source>
        <strain evidence="1">JT15FE1705JMU</strain>
        <tissue evidence="1">Muscle</tissue>
    </source>
</reference>
<organism evidence="1 2">
    <name type="scientific">Collichthys lucidus</name>
    <name type="common">Big head croaker</name>
    <name type="synonym">Sciaena lucida</name>
    <dbReference type="NCBI Taxonomy" id="240159"/>
    <lineage>
        <taxon>Eukaryota</taxon>
        <taxon>Metazoa</taxon>
        <taxon>Chordata</taxon>
        <taxon>Craniata</taxon>
        <taxon>Vertebrata</taxon>
        <taxon>Euteleostomi</taxon>
        <taxon>Actinopterygii</taxon>
        <taxon>Neopterygii</taxon>
        <taxon>Teleostei</taxon>
        <taxon>Neoteleostei</taxon>
        <taxon>Acanthomorphata</taxon>
        <taxon>Eupercaria</taxon>
        <taxon>Sciaenidae</taxon>
        <taxon>Collichthys</taxon>
    </lineage>
</organism>
<dbReference type="AlphaFoldDB" id="A0A4U5TYQ2"/>
<dbReference type="EMBL" id="ML240886">
    <property type="protein sequence ID" value="TKS65575.1"/>
    <property type="molecule type" value="Genomic_DNA"/>
</dbReference>
<sequence length="70" mass="8320">MTGRQTCISDSLRRSFSTTWRRSFSTTWRRSFSTTWRRSFSRRRSICLLIGWLATGNNVPRLTLSEFLLI</sequence>
<keyword evidence="2" id="KW-1185">Reference proteome</keyword>